<keyword evidence="8 13" id="KW-1133">Transmembrane helix</keyword>
<gene>
    <name evidence="15" type="ORF">UPYG_G00063400</name>
</gene>
<comment type="pathway">
    <text evidence="2">Protein modification; protein glycosylation.</text>
</comment>
<dbReference type="GO" id="GO:0000139">
    <property type="term" value="C:Golgi membrane"/>
    <property type="evidence" value="ECO:0007669"/>
    <property type="project" value="UniProtKB-SubCell"/>
</dbReference>
<keyword evidence="7 13" id="KW-0735">Signal-anchor</keyword>
<feature type="transmembrane region" description="Helical" evidence="13">
    <location>
        <begin position="25"/>
        <end position="52"/>
    </location>
</feature>
<dbReference type="GO" id="GO:0016757">
    <property type="term" value="F:glycosyltransferase activity"/>
    <property type="evidence" value="ECO:0007669"/>
    <property type="project" value="UniProtKB-KW"/>
</dbReference>
<dbReference type="PANTHER" id="PTHR11214:SF115">
    <property type="entry name" value="HEXOSYLTRANSFERASE"/>
    <property type="match status" value="1"/>
</dbReference>
<keyword evidence="12" id="KW-0325">Glycoprotein</keyword>
<name>A0ABD0XZA5_UMBPY</name>
<evidence type="ECO:0000256" key="2">
    <source>
        <dbReference type="ARBA" id="ARBA00004922"/>
    </source>
</evidence>
<keyword evidence="6 13" id="KW-0812">Transmembrane</keyword>
<evidence type="ECO:0000256" key="8">
    <source>
        <dbReference type="ARBA" id="ARBA00022989"/>
    </source>
</evidence>
<evidence type="ECO:0000256" key="11">
    <source>
        <dbReference type="ARBA" id="ARBA00023136"/>
    </source>
</evidence>
<comment type="caution">
    <text evidence="15">The sequence shown here is derived from an EMBL/GenBank/DDBJ whole genome shotgun (WGS) entry which is preliminary data.</text>
</comment>
<accession>A0ABD0XZA5</accession>
<evidence type="ECO:0000256" key="12">
    <source>
        <dbReference type="ARBA" id="ARBA00023180"/>
    </source>
</evidence>
<proteinExistence type="inferred from homology"/>
<dbReference type="Proteomes" id="UP001557470">
    <property type="component" value="Unassembled WGS sequence"/>
</dbReference>
<evidence type="ECO:0000256" key="10">
    <source>
        <dbReference type="ARBA" id="ARBA00023098"/>
    </source>
</evidence>
<evidence type="ECO:0000313" key="15">
    <source>
        <dbReference type="EMBL" id="KAL1005742.1"/>
    </source>
</evidence>
<dbReference type="EC" id="2.4.1.-" evidence="13"/>
<comment type="similarity">
    <text evidence="3 13">Belongs to the glycosyltransferase 31 family.</text>
</comment>
<evidence type="ECO:0000256" key="13">
    <source>
        <dbReference type="RuleBase" id="RU363063"/>
    </source>
</evidence>
<evidence type="ECO:0000256" key="6">
    <source>
        <dbReference type="ARBA" id="ARBA00022692"/>
    </source>
</evidence>
<dbReference type="Pfam" id="PF01762">
    <property type="entry name" value="Galactosyl_T"/>
    <property type="match status" value="1"/>
</dbReference>
<evidence type="ECO:0000256" key="3">
    <source>
        <dbReference type="ARBA" id="ARBA00008661"/>
    </source>
</evidence>
<protein>
    <recommendedName>
        <fullName evidence="13">Hexosyltransferase</fullName>
        <ecNumber evidence="13">2.4.1.-</ecNumber>
    </recommendedName>
</protein>
<sequence length="397" mass="45411">MEVKIKNGPKSNIVFNNPVRSLTSWVRLCFISLLLLSTVFVAILFVIPASFFQTDWWDKLSLQNYYPDWTSHSHWINDPTLTTQPTLLPTTAPPTVPNKEPPQLTTTAPPPVPSPNNSYHSGHPRNFHFIMDQPDKCNTENPYLVLMVPVAPGNPTARDAIRSTWGNETMVQGKKIQTLFMLGLPGGERAEEVQKEVNIENQLHQDLVQSNFMDTYLNLTIKTMVIMDWLATRCPNATFAMKIDSDMFLNVENLMTMLLREDVPKINYLTGMLMWDRPVIRDTNSKWYVPLEMLADERYPTYTLGMGYVFSNDLPGRFVEASKDIKLFSIEDAYVGSCMKKLGLSPQSPPDPWQWKAYLQKYDRCEFSKVITYIVGQSSRIVEYWTNLKKAPGPPCP</sequence>
<dbReference type="EMBL" id="JAGEUA010000002">
    <property type="protein sequence ID" value="KAL1005742.1"/>
    <property type="molecule type" value="Genomic_DNA"/>
</dbReference>
<evidence type="ECO:0000256" key="4">
    <source>
        <dbReference type="ARBA" id="ARBA00022676"/>
    </source>
</evidence>
<comment type="subcellular location">
    <subcellularLocation>
        <location evidence="1 13">Golgi apparatus membrane</location>
        <topology evidence="1 13">Single-pass type II membrane protein</topology>
    </subcellularLocation>
</comment>
<dbReference type="InterPro" id="IPR002659">
    <property type="entry name" value="Glyco_trans_31"/>
</dbReference>
<keyword evidence="16" id="KW-1185">Reference proteome</keyword>
<evidence type="ECO:0000313" key="16">
    <source>
        <dbReference type="Proteomes" id="UP001557470"/>
    </source>
</evidence>
<keyword evidence="5" id="KW-0808">Transferase</keyword>
<evidence type="ECO:0000256" key="7">
    <source>
        <dbReference type="ARBA" id="ARBA00022968"/>
    </source>
</evidence>
<dbReference type="GO" id="GO:0006629">
    <property type="term" value="P:lipid metabolic process"/>
    <property type="evidence" value="ECO:0007669"/>
    <property type="project" value="UniProtKB-KW"/>
</dbReference>
<dbReference type="FunFam" id="3.90.550.50:FF:000001">
    <property type="entry name" value="Hexosyltransferase"/>
    <property type="match status" value="1"/>
</dbReference>
<feature type="region of interest" description="Disordered" evidence="14">
    <location>
        <begin position="83"/>
        <end position="119"/>
    </location>
</feature>
<evidence type="ECO:0000256" key="1">
    <source>
        <dbReference type="ARBA" id="ARBA00004323"/>
    </source>
</evidence>
<dbReference type="Gene3D" id="3.90.550.50">
    <property type="match status" value="1"/>
</dbReference>
<reference evidence="15 16" key="1">
    <citation type="submission" date="2024-06" db="EMBL/GenBank/DDBJ databases">
        <authorList>
            <person name="Pan Q."/>
            <person name="Wen M."/>
            <person name="Jouanno E."/>
            <person name="Zahm M."/>
            <person name="Klopp C."/>
            <person name="Cabau C."/>
            <person name="Louis A."/>
            <person name="Berthelot C."/>
            <person name="Parey E."/>
            <person name="Roest Crollius H."/>
            <person name="Montfort J."/>
            <person name="Robinson-Rechavi M."/>
            <person name="Bouchez O."/>
            <person name="Lampietro C."/>
            <person name="Lopez Roques C."/>
            <person name="Donnadieu C."/>
            <person name="Postlethwait J."/>
            <person name="Bobe J."/>
            <person name="Verreycken H."/>
            <person name="Guiguen Y."/>
        </authorList>
    </citation>
    <scope>NUCLEOTIDE SEQUENCE [LARGE SCALE GENOMIC DNA]</scope>
    <source>
        <strain evidence="15">Up_M1</strain>
        <tissue evidence="15">Testis</tissue>
    </source>
</reference>
<keyword evidence="9 13" id="KW-0333">Golgi apparatus</keyword>
<feature type="compositionally biased region" description="Pro residues" evidence="14">
    <location>
        <begin position="91"/>
        <end position="100"/>
    </location>
</feature>
<evidence type="ECO:0000256" key="9">
    <source>
        <dbReference type="ARBA" id="ARBA00023034"/>
    </source>
</evidence>
<dbReference type="PANTHER" id="PTHR11214">
    <property type="entry name" value="BETA-1,3-N-ACETYLGLUCOSAMINYLTRANSFERASE"/>
    <property type="match status" value="1"/>
</dbReference>
<dbReference type="AlphaFoldDB" id="A0ABD0XZA5"/>
<evidence type="ECO:0000256" key="5">
    <source>
        <dbReference type="ARBA" id="ARBA00022679"/>
    </source>
</evidence>
<keyword evidence="11 13" id="KW-0472">Membrane</keyword>
<organism evidence="15 16">
    <name type="scientific">Umbra pygmaea</name>
    <name type="common">Eastern mudminnow</name>
    <dbReference type="NCBI Taxonomy" id="75934"/>
    <lineage>
        <taxon>Eukaryota</taxon>
        <taxon>Metazoa</taxon>
        <taxon>Chordata</taxon>
        <taxon>Craniata</taxon>
        <taxon>Vertebrata</taxon>
        <taxon>Euteleostomi</taxon>
        <taxon>Actinopterygii</taxon>
        <taxon>Neopterygii</taxon>
        <taxon>Teleostei</taxon>
        <taxon>Protacanthopterygii</taxon>
        <taxon>Esociformes</taxon>
        <taxon>Umbridae</taxon>
        <taxon>Umbra</taxon>
    </lineage>
</organism>
<keyword evidence="4 13" id="KW-0328">Glycosyltransferase</keyword>
<evidence type="ECO:0000256" key="14">
    <source>
        <dbReference type="SAM" id="MobiDB-lite"/>
    </source>
</evidence>
<keyword evidence="10" id="KW-0443">Lipid metabolism</keyword>